<sequence>MPVSDFKNYWADVRFRYYAPSDGLTPNSSQAEQTPEPPVVSGYFWWYLVTSVGLTVLTISLWSWYTQVLDPANNINDRVVVDKKGGSKLLGRNGHRMLS</sequence>
<keyword evidence="3" id="KW-1185">Reference proteome</keyword>
<evidence type="ECO:0000313" key="2">
    <source>
        <dbReference type="EMBL" id="KAK3358204.1"/>
    </source>
</evidence>
<dbReference type="EMBL" id="JAUIQD010000003">
    <property type="protein sequence ID" value="KAK3358204.1"/>
    <property type="molecule type" value="Genomic_DNA"/>
</dbReference>
<feature type="transmembrane region" description="Helical" evidence="1">
    <location>
        <begin position="44"/>
        <end position="65"/>
    </location>
</feature>
<comment type="caution">
    <text evidence="2">The sequence shown here is derived from an EMBL/GenBank/DDBJ whole genome shotgun (WGS) entry which is preliminary data.</text>
</comment>
<evidence type="ECO:0000313" key="3">
    <source>
        <dbReference type="Proteomes" id="UP001275084"/>
    </source>
</evidence>
<dbReference type="Proteomes" id="UP001275084">
    <property type="component" value="Unassembled WGS sequence"/>
</dbReference>
<reference evidence="2" key="1">
    <citation type="journal article" date="2023" name="Mol. Phylogenet. Evol.">
        <title>Genome-scale phylogeny and comparative genomics of the fungal order Sordariales.</title>
        <authorList>
            <person name="Hensen N."/>
            <person name="Bonometti L."/>
            <person name="Westerberg I."/>
            <person name="Brannstrom I.O."/>
            <person name="Guillou S."/>
            <person name="Cros-Aarteil S."/>
            <person name="Calhoun S."/>
            <person name="Haridas S."/>
            <person name="Kuo A."/>
            <person name="Mondo S."/>
            <person name="Pangilinan J."/>
            <person name="Riley R."/>
            <person name="LaButti K."/>
            <person name="Andreopoulos B."/>
            <person name="Lipzen A."/>
            <person name="Chen C."/>
            <person name="Yan M."/>
            <person name="Daum C."/>
            <person name="Ng V."/>
            <person name="Clum A."/>
            <person name="Steindorff A."/>
            <person name="Ohm R.A."/>
            <person name="Martin F."/>
            <person name="Silar P."/>
            <person name="Natvig D.O."/>
            <person name="Lalanne C."/>
            <person name="Gautier V."/>
            <person name="Ament-Velasquez S.L."/>
            <person name="Kruys A."/>
            <person name="Hutchinson M.I."/>
            <person name="Powell A.J."/>
            <person name="Barry K."/>
            <person name="Miller A.N."/>
            <person name="Grigoriev I.V."/>
            <person name="Debuchy R."/>
            <person name="Gladieux P."/>
            <person name="Hiltunen Thoren M."/>
            <person name="Johannesson H."/>
        </authorList>
    </citation>
    <scope>NUCLEOTIDE SEQUENCE</scope>
    <source>
        <strain evidence="2">CBS 955.72</strain>
    </source>
</reference>
<evidence type="ECO:0000256" key="1">
    <source>
        <dbReference type="SAM" id="Phobius"/>
    </source>
</evidence>
<name>A0AAJ0HP62_9PEZI</name>
<organism evidence="2 3">
    <name type="scientific">Lasiosphaeria hispida</name>
    <dbReference type="NCBI Taxonomy" id="260671"/>
    <lineage>
        <taxon>Eukaryota</taxon>
        <taxon>Fungi</taxon>
        <taxon>Dikarya</taxon>
        <taxon>Ascomycota</taxon>
        <taxon>Pezizomycotina</taxon>
        <taxon>Sordariomycetes</taxon>
        <taxon>Sordariomycetidae</taxon>
        <taxon>Sordariales</taxon>
        <taxon>Lasiosphaeriaceae</taxon>
        <taxon>Lasiosphaeria</taxon>
    </lineage>
</organism>
<reference evidence="2" key="2">
    <citation type="submission" date="2023-06" db="EMBL/GenBank/DDBJ databases">
        <authorList>
            <consortium name="Lawrence Berkeley National Laboratory"/>
            <person name="Haridas S."/>
            <person name="Hensen N."/>
            <person name="Bonometti L."/>
            <person name="Westerberg I."/>
            <person name="Brannstrom I.O."/>
            <person name="Guillou S."/>
            <person name="Cros-Aarteil S."/>
            <person name="Calhoun S."/>
            <person name="Kuo A."/>
            <person name="Mondo S."/>
            <person name="Pangilinan J."/>
            <person name="Riley R."/>
            <person name="Labutti K."/>
            <person name="Andreopoulos B."/>
            <person name="Lipzen A."/>
            <person name="Chen C."/>
            <person name="Yanf M."/>
            <person name="Daum C."/>
            <person name="Ng V."/>
            <person name="Clum A."/>
            <person name="Steindorff A."/>
            <person name="Ohm R."/>
            <person name="Martin F."/>
            <person name="Silar P."/>
            <person name="Natvig D."/>
            <person name="Lalanne C."/>
            <person name="Gautier V."/>
            <person name="Ament-Velasquez S.L."/>
            <person name="Kruys A."/>
            <person name="Hutchinson M.I."/>
            <person name="Powell A.J."/>
            <person name="Barry K."/>
            <person name="Miller A.N."/>
            <person name="Grigoriev I.V."/>
            <person name="Debuchy R."/>
            <person name="Gladieux P."/>
            <person name="Thoren M.H."/>
            <person name="Johannesson H."/>
        </authorList>
    </citation>
    <scope>NUCLEOTIDE SEQUENCE</scope>
    <source>
        <strain evidence="2">CBS 955.72</strain>
    </source>
</reference>
<gene>
    <name evidence="2" type="ORF">B0T25DRAFT_541147</name>
</gene>
<accession>A0AAJ0HP62</accession>
<dbReference type="AlphaFoldDB" id="A0AAJ0HP62"/>
<keyword evidence="1" id="KW-0472">Membrane</keyword>
<protein>
    <submittedName>
        <fullName evidence="2">Uncharacterized protein</fullName>
    </submittedName>
</protein>
<keyword evidence="1" id="KW-0812">Transmembrane</keyword>
<proteinExistence type="predicted"/>
<keyword evidence="1" id="KW-1133">Transmembrane helix</keyword>